<dbReference type="AlphaFoldDB" id="A0A1H7ISC5"/>
<evidence type="ECO:0000256" key="1">
    <source>
        <dbReference type="SAM" id="Phobius"/>
    </source>
</evidence>
<accession>A0A1H7ISC5</accession>
<sequence>MNWFKGWPITYLGISSLSAGSWINGGADAGLVTCGLCLIVSGLIQLAKSRD</sequence>
<organism evidence="2 3">
    <name type="scientific">Nitrosovibrio tenuis</name>
    <dbReference type="NCBI Taxonomy" id="1233"/>
    <lineage>
        <taxon>Bacteria</taxon>
        <taxon>Pseudomonadati</taxon>
        <taxon>Pseudomonadota</taxon>
        <taxon>Betaproteobacteria</taxon>
        <taxon>Nitrosomonadales</taxon>
        <taxon>Nitrosomonadaceae</taxon>
        <taxon>Nitrosovibrio</taxon>
    </lineage>
</organism>
<protein>
    <submittedName>
        <fullName evidence="2">Uncharacterized protein</fullName>
    </submittedName>
</protein>
<gene>
    <name evidence="2" type="ORF">SAMN05216387_102262</name>
</gene>
<dbReference type="STRING" id="1233.SAMN05216387_102262"/>
<keyword evidence="1" id="KW-1133">Transmembrane helix</keyword>
<feature type="transmembrane region" description="Helical" evidence="1">
    <location>
        <begin position="29"/>
        <end position="47"/>
    </location>
</feature>
<reference evidence="2 3" key="1">
    <citation type="submission" date="2016-10" db="EMBL/GenBank/DDBJ databases">
        <authorList>
            <person name="de Groot N.N."/>
        </authorList>
    </citation>
    <scope>NUCLEOTIDE SEQUENCE [LARGE SCALE GENOMIC DNA]</scope>
    <source>
        <strain evidence="2 3">Nv1</strain>
    </source>
</reference>
<dbReference type="RefSeq" id="WP_177171753.1">
    <property type="nucleotide sequence ID" value="NZ_FOBH01000002.1"/>
</dbReference>
<evidence type="ECO:0000313" key="2">
    <source>
        <dbReference type="EMBL" id="SEK64617.1"/>
    </source>
</evidence>
<dbReference type="Proteomes" id="UP000198620">
    <property type="component" value="Unassembled WGS sequence"/>
</dbReference>
<evidence type="ECO:0000313" key="3">
    <source>
        <dbReference type="Proteomes" id="UP000198620"/>
    </source>
</evidence>
<keyword evidence="3" id="KW-1185">Reference proteome</keyword>
<proteinExistence type="predicted"/>
<keyword evidence="1" id="KW-0472">Membrane</keyword>
<name>A0A1H7ISC5_9PROT</name>
<dbReference type="EMBL" id="FOBH01000002">
    <property type="protein sequence ID" value="SEK64617.1"/>
    <property type="molecule type" value="Genomic_DNA"/>
</dbReference>
<keyword evidence="1" id="KW-0812">Transmembrane</keyword>